<keyword evidence="3 7" id="KW-0547">Nucleotide-binding</keyword>
<accession>A0A1X6NRP2</accession>
<organism evidence="10 11">
    <name type="scientific">Porphyra umbilicalis</name>
    <name type="common">Purple laver</name>
    <name type="synonym">Red alga</name>
    <dbReference type="NCBI Taxonomy" id="2786"/>
    <lineage>
        <taxon>Eukaryota</taxon>
        <taxon>Rhodophyta</taxon>
        <taxon>Bangiophyceae</taxon>
        <taxon>Bangiales</taxon>
        <taxon>Bangiaceae</taxon>
        <taxon>Porphyra</taxon>
    </lineage>
</organism>
<dbReference type="InterPro" id="IPR020058">
    <property type="entry name" value="Glu/Gln-tRNA-synth_Ib_cat-dom"/>
</dbReference>
<keyword evidence="6 7" id="KW-0030">Aminoacyl-tRNA synthetase</keyword>
<evidence type="ECO:0000259" key="9">
    <source>
        <dbReference type="Pfam" id="PF19269"/>
    </source>
</evidence>
<dbReference type="Gene3D" id="1.10.10.350">
    <property type="match status" value="1"/>
</dbReference>
<protein>
    <submittedName>
        <fullName evidence="10">Uncharacterized protein</fullName>
    </submittedName>
</protein>
<dbReference type="GO" id="GO:0000049">
    <property type="term" value="F:tRNA binding"/>
    <property type="evidence" value="ECO:0007669"/>
    <property type="project" value="InterPro"/>
</dbReference>
<dbReference type="OrthoDB" id="428822at2759"/>
<evidence type="ECO:0000259" key="8">
    <source>
        <dbReference type="Pfam" id="PF00749"/>
    </source>
</evidence>
<dbReference type="InterPro" id="IPR045462">
    <property type="entry name" value="aa-tRNA-synth_I_cd-bd"/>
</dbReference>
<gene>
    <name evidence="10" type="ORF">BU14_0608s0008</name>
</gene>
<dbReference type="InterPro" id="IPR008925">
    <property type="entry name" value="aa_tRNA-synth_I_cd-bd_sf"/>
</dbReference>
<evidence type="ECO:0000313" key="11">
    <source>
        <dbReference type="Proteomes" id="UP000218209"/>
    </source>
</evidence>
<dbReference type="InterPro" id="IPR020751">
    <property type="entry name" value="aa-tRNA-synth_I_codon-bd_sub2"/>
</dbReference>
<dbReference type="AlphaFoldDB" id="A0A1X6NRP2"/>
<feature type="domain" description="Glutamyl/glutaminyl-tRNA synthetase class Ib catalytic" evidence="8">
    <location>
        <begin position="2"/>
        <end position="223"/>
    </location>
</feature>
<dbReference type="Pfam" id="PF19269">
    <property type="entry name" value="Anticodon_2"/>
    <property type="match status" value="1"/>
</dbReference>
<dbReference type="SUPFAM" id="SSF52374">
    <property type="entry name" value="Nucleotidylyl transferase"/>
    <property type="match status" value="1"/>
</dbReference>
<evidence type="ECO:0000256" key="4">
    <source>
        <dbReference type="ARBA" id="ARBA00022840"/>
    </source>
</evidence>
<evidence type="ECO:0000256" key="3">
    <source>
        <dbReference type="ARBA" id="ARBA00022741"/>
    </source>
</evidence>
<dbReference type="Pfam" id="PF00749">
    <property type="entry name" value="tRNA-synt_1c"/>
    <property type="match status" value="1"/>
</dbReference>
<dbReference type="GO" id="GO:0006424">
    <property type="term" value="P:glutamyl-tRNA aminoacylation"/>
    <property type="evidence" value="ECO:0007669"/>
    <property type="project" value="InterPro"/>
</dbReference>
<sequence length="419" mass="43926">MAEGKAYPCFSTEAELEAKREAAEAAGRPPQYDGTWRDADAEVVAAKMAAGDPYTTRFRVPNGSRVVIDDAVRGEVAWDANATVGDFILTRSTGVPVYNFCVAVDDATMGVSTVVRAEEHLTNTLRQVLILEALGFPPPAYAHVSLILGADRAKLSKRHGATSVTQFREEGYLPEAMTNYLALLGWNDGSERELYTLPELVDAFDLSRVTKSPAVFDGDKLRWMNGQYVRALPDDRLRALTADVWAAAGTLVGVDASSGAVAEATALVRGSLELVSDAAPELEAALSYPLVAAMDAADVEGEGEDGVAALLAPDGGFDEVAAALLAAVDDGAFPSAADPAVHAPAWKAWVKTTGKALGRKGARIFHPLRLALTGKMSGPDVGAVLRVLAAVEGHAPGAVGFDARIETLRGVVAARAGDA</sequence>
<evidence type="ECO:0000256" key="7">
    <source>
        <dbReference type="RuleBase" id="RU363037"/>
    </source>
</evidence>
<proteinExistence type="inferred from homology"/>
<reference evidence="10 11" key="1">
    <citation type="submission" date="2017-03" db="EMBL/GenBank/DDBJ databases">
        <title>WGS assembly of Porphyra umbilicalis.</title>
        <authorList>
            <person name="Brawley S.H."/>
            <person name="Blouin N.A."/>
            <person name="Ficko-Blean E."/>
            <person name="Wheeler G.L."/>
            <person name="Lohr M."/>
            <person name="Goodson H.V."/>
            <person name="Jenkins J.W."/>
            <person name="Blaby-Haas C.E."/>
            <person name="Helliwell K.E."/>
            <person name="Chan C."/>
            <person name="Marriage T."/>
            <person name="Bhattacharya D."/>
            <person name="Klein A.S."/>
            <person name="Badis Y."/>
            <person name="Brodie J."/>
            <person name="Cao Y."/>
            <person name="Collen J."/>
            <person name="Dittami S.M."/>
            <person name="Gachon C.M."/>
            <person name="Green B.R."/>
            <person name="Karpowicz S."/>
            <person name="Kim J.W."/>
            <person name="Kudahl U."/>
            <person name="Lin S."/>
            <person name="Michel G."/>
            <person name="Mittag M."/>
            <person name="Olson B.J."/>
            <person name="Pangilinan J."/>
            <person name="Peng Y."/>
            <person name="Qiu H."/>
            <person name="Shu S."/>
            <person name="Singer J.T."/>
            <person name="Smith A.G."/>
            <person name="Sprecher B.N."/>
            <person name="Wagner V."/>
            <person name="Wang W."/>
            <person name="Wang Z.-Y."/>
            <person name="Yan J."/>
            <person name="Yarish C."/>
            <person name="Zoeuner-Riek S."/>
            <person name="Zhuang Y."/>
            <person name="Zou Y."/>
            <person name="Lindquist E.A."/>
            <person name="Grimwood J."/>
            <person name="Barry K."/>
            <person name="Rokhsar D.S."/>
            <person name="Schmutz J."/>
            <person name="Stiller J.W."/>
            <person name="Grossman A.R."/>
            <person name="Prochnik S.E."/>
        </authorList>
    </citation>
    <scope>NUCLEOTIDE SEQUENCE [LARGE SCALE GENOMIC DNA]</scope>
    <source>
        <strain evidence="10">4086291</strain>
    </source>
</reference>
<evidence type="ECO:0000256" key="6">
    <source>
        <dbReference type="ARBA" id="ARBA00023146"/>
    </source>
</evidence>
<evidence type="ECO:0000256" key="1">
    <source>
        <dbReference type="ARBA" id="ARBA00007894"/>
    </source>
</evidence>
<dbReference type="PANTHER" id="PTHR43311:SF2">
    <property type="entry name" value="GLUTAMATE--TRNA LIGASE, MITOCHONDRIAL-RELATED"/>
    <property type="match status" value="1"/>
</dbReference>
<dbReference type="InterPro" id="IPR049940">
    <property type="entry name" value="GluQ/Sye"/>
</dbReference>
<dbReference type="InterPro" id="IPR014729">
    <property type="entry name" value="Rossmann-like_a/b/a_fold"/>
</dbReference>
<dbReference type="GO" id="GO:0004818">
    <property type="term" value="F:glutamate-tRNA ligase activity"/>
    <property type="evidence" value="ECO:0007669"/>
    <property type="project" value="InterPro"/>
</dbReference>
<dbReference type="InterPro" id="IPR004527">
    <property type="entry name" value="Glu-tRNA-ligase_bac/mito"/>
</dbReference>
<comment type="similarity">
    <text evidence="1">Belongs to the class-I aminoacyl-tRNA synthetase family. Glutamate--tRNA ligase type 1 subfamily.</text>
</comment>
<evidence type="ECO:0000313" key="10">
    <source>
        <dbReference type="EMBL" id="OSX71063.1"/>
    </source>
</evidence>
<dbReference type="PANTHER" id="PTHR43311">
    <property type="entry name" value="GLUTAMATE--TRNA LIGASE"/>
    <property type="match status" value="1"/>
</dbReference>
<keyword evidence="5 7" id="KW-0648">Protein biosynthesis</keyword>
<dbReference type="SUPFAM" id="SSF48163">
    <property type="entry name" value="An anticodon-binding domain of class I aminoacyl-tRNA synthetases"/>
    <property type="match status" value="1"/>
</dbReference>
<dbReference type="GO" id="GO:0005524">
    <property type="term" value="F:ATP binding"/>
    <property type="evidence" value="ECO:0007669"/>
    <property type="project" value="UniProtKB-KW"/>
</dbReference>
<dbReference type="EMBL" id="KV919174">
    <property type="protein sequence ID" value="OSX71063.1"/>
    <property type="molecule type" value="Genomic_DNA"/>
</dbReference>
<feature type="domain" description="Aminoacyl-tRNA synthetase class I anticodon-binding" evidence="9">
    <location>
        <begin position="340"/>
        <end position="388"/>
    </location>
</feature>
<keyword evidence="2 7" id="KW-0436">Ligase</keyword>
<keyword evidence="11" id="KW-1185">Reference proteome</keyword>
<evidence type="ECO:0000256" key="5">
    <source>
        <dbReference type="ARBA" id="ARBA00022917"/>
    </source>
</evidence>
<evidence type="ECO:0000256" key="2">
    <source>
        <dbReference type="ARBA" id="ARBA00022598"/>
    </source>
</evidence>
<dbReference type="Proteomes" id="UP000218209">
    <property type="component" value="Unassembled WGS sequence"/>
</dbReference>
<dbReference type="GO" id="GO:0005739">
    <property type="term" value="C:mitochondrion"/>
    <property type="evidence" value="ECO:0007669"/>
    <property type="project" value="TreeGrafter"/>
</dbReference>
<dbReference type="Gene3D" id="3.40.50.620">
    <property type="entry name" value="HUPs"/>
    <property type="match status" value="1"/>
</dbReference>
<dbReference type="NCBIfam" id="TIGR00464">
    <property type="entry name" value="gltX_bact"/>
    <property type="match status" value="1"/>
</dbReference>
<name>A0A1X6NRP2_PORUM</name>
<keyword evidence="4 7" id="KW-0067">ATP-binding</keyword>